<reference evidence="1 2" key="1">
    <citation type="submission" date="2020-08" db="EMBL/GenBank/DDBJ databases">
        <title>Genomic Encyclopedia of Type Strains, Phase IV (KMG-IV): sequencing the most valuable type-strain genomes for metagenomic binning, comparative biology and taxonomic classification.</title>
        <authorList>
            <person name="Goeker M."/>
        </authorList>
    </citation>
    <scope>NUCLEOTIDE SEQUENCE [LARGE SCALE GENOMIC DNA]</scope>
    <source>
        <strain evidence="1 2">DSM 28760</strain>
    </source>
</reference>
<protein>
    <submittedName>
        <fullName evidence="1">Uncharacterized protein</fullName>
    </submittedName>
</protein>
<name>A0A7W6EGQ0_9HYPH</name>
<organism evidence="1 2">
    <name type="scientific">Pseudochelatococcus contaminans</name>
    <dbReference type="NCBI Taxonomy" id="1538103"/>
    <lineage>
        <taxon>Bacteria</taxon>
        <taxon>Pseudomonadati</taxon>
        <taxon>Pseudomonadota</taxon>
        <taxon>Alphaproteobacteria</taxon>
        <taxon>Hyphomicrobiales</taxon>
        <taxon>Chelatococcaceae</taxon>
        <taxon>Pseudochelatococcus</taxon>
    </lineage>
</organism>
<gene>
    <name evidence="1" type="ORF">FHS81_001668</name>
</gene>
<dbReference type="RefSeq" id="WP_183751779.1">
    <property type="nucleotide sequence ID" value="NZ_JACICC010000003.1"/>
</dbReference>
<proteinExistence type="predicted"/>
<evidence type="ECO:0000313" key="2">
    <source>
        <dbReference type="Proteomes" id="UP000537592"/>
    </source>
</evidence>
<sequence>MNVYAHVVDGALAGFYAADIHKPPLPLNAKAKVLAAWHADPRPPMPEGVVAISDDDHRRWVADQTLILDGDRLMHAP</sequence>
<evidence type="ECO:0000313" key="1">
    <source>
        <dbReference type="EMBL" id="MBB3809586.1"/>
    </source>
</evidence>
<keyword evidence="2" id="KW-1185">Reference proteome</keyword>
<accession>A0A7W6EGQ0</accession>
<dbReference type="AlphaFoldDB" id="A0A7W6EGQ0"/>
<dbReference type="Proteomes" id="UP000537592">
    <property type="component" value="Unassembled WGS sequence"/>
</dbReference>
<comment type="caution">
    <text evidence="1">The sequence shown here is derived from an EMBL/GenBank/DDBJ whole genome shotgun (WGS) entry which is preliminary data.</text>
</comment>
<dbReference type="EMBL" id="JACICC010000003">
    <property type="protein sequence ID" value="MBB3809586.1"/>
    <property type="molecule type" value="Genomic_DNA"/>
</dbReference>